<dbReference type="GO" id="GO:0005829">
    <property type="term" value="C:cytosol"/>
    <property type="evidence" value="ECO:0007669"/>
    <property type="project" value="TreeGrafter"/>
</dbReference>
<dbReference type="Proteomes" id="UP000325315">
    <property type="component" value="Unassembled WGS sequence"/>
</dbReference>
<dbReference type="GO" id="GO:0004347">
    <property type="term" value="F:glucose-6-phosphate isomerase activity"/>
    <property type="evidence" value="ECO:0007669"/>
    <property type="project" value="UniProtKB-EC"/>
</dbReference>
<dbReference type="GO" id="GO:0048029">
    <property type="term" value="F:monosaccharide binding"/>
    <property type="evidence" value="ECO:0007669"/>
    <property type="project" value="TreeGrafter"/>
</dbReference>
<dbReference type="UniPathway" id="UPA00109">
    <property type="reaction ID" value="UER00181"/>
</dbReference>
<comment type="similarity">
    <text evidence="5">Belongs to the GPI family.</text>
</comment>
<dbReference type="Pfam" id="PF00342">
    <property type="entry name" value="PGI"/>
    <property type="match status" value="2"/>
</dbReference>
<protein>
    <recommendedName>
        <fullName evidence="1 5">Glucose-6-phosphate isomerase</fullName>
        <ecNumber evidence="1 5">5.3.1.9</ecNumber>
    </recommendedName>
</protein>
<gene>
    <name evidence="6" type="primary">pgi</name>
    <name evidence="6" type="ORF">EPI10_010601</name>
</gene>
<dbReference type="InterPro" id="IPR001672">
    <property type="entry name" value="G6P_Isomerase"/>
</dbReference>
<reference evidence="7" key="1">
    <citation type="journal article" date="2019" name="Plant Biotechnol. J.">
        <title>Genome sequencing of the Australian wild diploid species Gossypium australe highlights disease resistance and delayed gland morphogenesis.</title>
        <authorList>
            <person name="Cai Y."/>
            <person name="Cai X."/>
            <person name="Wang Q."/>
            <person name="Wang P."/>
            <person name="Zhang Y."/>
            <person name="Cai C."/>
            <person name="Xu Y."/>
            <person name="Wang K."/>
            <person name="Zhou Z."/>
            <person name="Wang C."/>
            <person name="Geng S."/>
            <person name="Li B."/>
            <person name="Dong Q."/>
            <person name="Hou Y."/>
            <person name="Wang H."/>
            <person name="Ai P."/>
            <person name="Liu Z."/>
            <person name="Yi F."/>
            <person name="Sun M."/>
            <person name="An G."/>
            <person name="Cheng J."/>
            <person name="Zhang Y."/>
            <person name="Shi Q."/>
            <person name="Xie Y."/>
            <person name="Shi X."/>
            <person name="Chang Y."/>
            <person name="Huang F."/>
            <person name="Chen Y."/>
            <person name="Hong S."/>
            <person name="Mi L."/>
            <person name="Sun Q."/>
            <person name="Zhang L."/>
            <person name="Zhou B."/>
            <person name="Peng R."/>
            <person name="Zhang X."/>
            <person name="Liu F."/>
        </authorList>
    </citation>
    <scope>NUCLEOTIDE SEQUENCE [LARGE SCALE GENOMIC DNA]</scope>
    <source>
        <strain evidence="7">cv. PA1801</strain>
    </source>
</reference>
<dbReference type="SUPFAM" id="SSF53697">
    <property type="entry name" value="SIS domain"/>
    <property type="match status" value="1"/>
</dbReference>
<dbReference type="InterPro" id="IPR035482">
    <property type="entry name" value="SIS_PGI_2"/>
</dbReference>
<name>A0A5B6W6C0_9ROSI</name>
<evidence type="ECO:0000256" key="4">
    <source>
        <dbReference type="ARBA" id="ARBA00023235"/>
    </source>
</evidence>
<dbReference type="PRINTS" id="PR00662">
    <property type="entry name" value="G6PISOMERASE"/>
</dbReference>
<keyword evidence="3 5" id="KW-0324">Glycolysis</keyword>
<evidence type="ECO:0000256" key="3">
    <source>
        <dbReference type="ARBA" id="ARBA00023152"/>
    </source>
</evidence>
<dbReference type="PROSITE" id="PS00174">
    <property type="entry name" value="P_GLUCOSE_ISOMERASE_2"/>
    <property type="match status" value="1"/>
</dbReference>
<dbReference type="GO" id="GO:0006094">
    <property type="term" value="P:gluconeogenesis"/>
    <property type="evidence" value="ECO:0007669"/>
    <property type="project" value="UniProtKB-KW"/>
</dbReference>
<dbReference type="AlphaFoldDB" id="A0A5B6W6C0"/>
<comment type="caution">
    <text evidence="6">The sequence shown here is derived from an EMBL/GenBank/DDBJ whole genome shotgun (WGS) entry which is preliminary data.</text>
</comment>
<keyword evidence="7" id="KW-1185">Reference proteome</keyword>
<comment type="pathway">
    <text evidence="5">Carbohydrate degradation; glycolysis; D-glyceraldehyde 3-phosphate and glycerone phosphate from D-glucose: step 2/4.</text>
</comment>
<keyword evidence="4 5" id="KW-0413">Isomerase</keyword>
<evidence type="ECO:0000256" key="5">
    <source>
        <dbReference type="RuleBase" id="RU000612"/>
    </source>
</evidence>
<dbReference type="PANTHER" id="PTHR11469">
    <property type="entry name" value="GLUCOSE-6-PHOSPHATE ISOMERASE"/>
    <property type="match status" value="1"/>
</dbReference>
<dbReference type="PROSITE" id="PS51463">
    <property type="entry name" value="P_GLUCOSE_ISOMERASE_3"/>
    <property type="match status" value="1"/>
</dbReference>
<evidence type="ECO:0000313" key="6">
    <source>
        <dbReference type="EMBL" id="KAA3476637.1"/>
    </source>
</evidence>
<dbReference type="InterPro" id="IPR046348">
    <property type="entry name" value="SIS_dom_sf"/>
</dbReference>
<dbReference type="GO" id="GO:0097367">
    <property type="term" value="F:carbohydrate derivative binding"/>
    <property type="evidence" value="ECO:0007669"/>
    <property type="project" value="InterPro"/>
</dbReference>
<dbReference type="OrthoDB" id="5831190at2759"/>
<dbReference type="InterPro" id="IPR018189">
    <property type="entry name" value="Phosphoglucose_isomerase_CS"/>
</dbReference>
<accession>A0A5B6W6C0</accession>
<evidence type="ECO:0000313" key="7">
    <source>
        <dbReference type="Proteomes" id="UP000325315"/>
    </source>
</evidence>
<comment type="catalytic activity">
    <reaction evidence="5">
        <text>alpha-D-glucose 6-phosphate = beta-D-fructose 6-phosphate</text>
        <dbReference type="Rhea" id="RHEA:11816"/>
        <dbReference type="ChEBI" id="CHEBI:57634"/>
        <dbReference type="ChEBI" id="CHEBI:58225"/>
        <dbReference type="EC" id="5.3.1.9"/>
    </reaction>
</comment>
<organism evidence="6 7">
    <name type="scientific">Gossypium australe</name>
    <dbReference type="NCBI Taxonomy" id="47621"/>
    <lineage>
        <taxon>Eukaryota</taxon>
        <taxon>Viridiplantae</taxon>
        <taxon>Streptophyta</taxon>
        <taxon>Embryophyta</taxon>
        <taxon>Tracheophyta</taxon>
        <taxon>Spermatophyta</taxon>
        <taxon>Magnoliopsida</taxon>
        <taxon>eudicotyledons</taxon>
        <taxon>Gunneridae</taxon>
        <taxon>Pentapetalae</taxon>
        <taxon>rosids</taxon>
        <taxon>malvids</taxon>
        <taxon>Malvales</taxon>
        <taxon>Malvaceae</taxon>
        <taxon>Malvoideae</taxon>
        <taxon>Gossypium</taxon>
    </lineage>
</organism>
<evidence type="ECO:0000256" key="1">
    <source>
        <dbReference type="ARBA" id="ARBA00011952"/>
    </source>
</evidence>
<dbReference type="Gene3D" id="3.40.50.10490">
    <property type="entry name" value="Glucose-6-phosphate isomerase like protein, domain 1"/>
    <property type="match status" value="1"/>
</dbReference>
<dbReference type="PANTHER" id="PTHR11469:SF1">
    <property type="entry name" value="GLUCOSE-6-PHOSPHATE ISOMERASE"/>
    <property type="match status" value="1"/>
</dbReference>
<keyword evidence="2 5" id="KW-0312">Gluconeogenesis</keyword>
<dbReference type="CDD" id="cd05016">
    <property type="entry name" value="SIS_PGI_2"/>
    <property type="match status" value="1"/>
</dbReference>
<dbReference type="GO" id="GO:0051156">
    <property type="term" value="P:glucose 6-phosphate metabolic process"/>
    <property type="evidence" value="ECO:0007669"/>
    <property type="project" value="TreeGrafter"/>
</dbReference>
<dbReference type="GO" id="GO:0006096">
    <property type="term" value="P:glycolytic process"/>
    <property type="evidence" value="ECO:0007669"/>
    <property type="project" value="UniProtKB-UniPathway"/>
</dbReference>
<dbReference type="EC" id="5.3.1.9" evidence="1 5"/>
<dbReference type="FunFam" id="3.40.50.10490:FF:000021">
    <property type="entry name" value="Glucose-6-phosphate isomerase"/>
    <property type="match status" value="1"/>
</dbReference>
<evidence type="ECO:0000256" key="2">
    <source>
        <dbReference type="ARBA" id="ARBA00022432"/>
    </source>
</evidence>
<dbReference type="EMBL" id="SMMG02000004">
    <property type="protein sequence ID" value="KAA3476637.1"/>
    <property type="molecule type" value="Genomic_DNA"/>
</dbReference>
<sequence length="452" mass="50150">MASLSGLCSSFPSLKPNNRIGAELSSFRKDSLAVSTRSNSSFKHSVAREVSADLSKTNDVAGLKKAKQGELEKDPKALWRRYVDWLYQHKELGLYLDVSRIGFSDEFVSEMEPRFQAAFFVYSGVAITQENSLLDNTARIEGWVARFPMFDWVGGRTSEMSAGVDIREMLVGASMMDEATRSTVLRKNPAALLALCWYWATDGIGSKDMVVLPYKDSLLLFSRYLQQLVMESLGKEFDLDGNRVNQGISVYGNKGSTDQHAYIQQLREGVHNFFVTFIEVLRDRPPGHDWELEPGVTCGDYLFGMLQGTRSALYANDRESITVTVQEVTPRSVGALIALYERAVGIYASLVNINAYHQPGVEAGKKAAGEVLALQKRVLAVLNEASCEDPAESLTLQEIADRCHAPDDIEMIYKIIEHMAANDRALIAEGDCGSPYSLKVFLGECNVDELYA</sequence>
<proteinExistence type="inferred from homology"/>